<dbReference type="Proteomes" id="UP001396334">
    <property type="component" value="Unassembled WGS sequence"/>
</dbReference>
<name>A0ABR2R1G6_9ROSI</name>
<evidence type="ECO:0000313" key="3">
    <source>
        <dbReference type="Proteomes" id="UP001396334"/>
    </source>
</evidence>
<evidence type="ECO:0000313" key="2">
    <source>
        <dbReference type="EMBL" id="KAK9006780.1"/>
    </source>
</evidence>
<reference evidence="1 3" key="1">
    <citation type="journal article" date="2024" name="G3 (Bethesda)">
        <title>Genome assembly of Hibiscus sabdariffa L. provides insights into metabolisms of medicinal natural products.</title>
        <authorList>
            <person name="Kim T."/>
        </authorList>
    </citation>
    <scope>NUCLEOTIDE SEQUENCE [LARGE SCALE GENOMIC DNA]</scope>
    <source>
        <strain evidence="1">TK-2024</strain>
        <tissue evidence="1">Old leaves</tissue>
    </source>
</reference>
<organism evidence="1 3">
    <name type="scientific">Hibiscus sabdariffa</name>
    <name type="common">roselle</name>
    <dbReference type="NCBI Taxonomy" id="183260"/>
    <lineage>
        <taxon>Eukaryota</taxon>
        <taxon>Viridiplantae</taxon>
        <taxon>Streptophyta</taxon>
        <taxon>Embryophyta</taxon>
        <taxon>Tracheophyta</taxon>
        <taxon>Spermatophyta</taxon>
        <taxon>Magnoliopsida</taxon>
        <taxon>eudicotyledons</taxon>
        <taxon>Gunneridae</taxon>
        <taxon>Pentapetalae</taxon>
        <taxon>rosids</taxon>
        <taxon>malvids</taxon>
        <taxon>Malvales</taxon>
        <taxon>Malvaceae</taxon>
        <taxon>Malvoideae</taxon>
        <taxon>Hibiscus</taxon>
    </lineage>
</organism>
<dbReference type="EMBL" id="JBBPBN010000028">
    <property type="protein sequence ID" value="KAK9006780.1"/>
    <property type="molecule type" value="Genomic_DNA"/>
</dbReference>
<dbReference type="EMBL" id="JBBPBN010000028">
    <property type="protein sequence ID" value="KAK9006779.1"/>
    <property type="molecule type" value="Genomic_DNA"/>
</dbReference>
<proteinExistence type="predicted"/>
<gene>
    <name evidence="1" type="ORF">V6N11_019113</name>
    <name evidence="2" type="ORF">V6N11_019114</name>
</gene>
<protein>
    <submittedName>
        <fullName evidence="1">Uncharacterized protein</fullName>
    </submittedName>
</protein>
<comment type="caution">
    <text evidence="1">The sequence shown here is derived from an EMBL/GenBank/DDBJ whole genome shotgun (WGS) entry which is preliminary data.</text>
</comment>
<sequence>MFKHDSVVQVVHNYCRSNRATDMVASEPMNREISLEEKLGGMDEKISYQNKRKDEVANDNHHESITFPHLVTAEVNYDNFRVRPQSQNIPNLLLVWEHVRVGLEACHLT</sequence>
<keyword evidence="3" id="KW-1185">Reference proteome</keyword>
<evidence type="ECO:0000313" key="1">
    <source>
        <dbReference type="EMBL" id="KAK9006779.1"/>
    </source>
</evidence>
<accession>A0ABR2R1G6</accession>